<accession>A0A0R0J007</accession>
<dbReference type="Proteomes" id="UP000008827">
    <property type="component" value="Chromosome 8"/>
</dbReference>
<feature type="compositionally biased region" description="Basic and acidic residues" evidence="1">
    <location>
        <begin position="85"/>
        <end position="94"/>
    </location>
</feature>
<evidence type="ECO:0000313" key="2">
    <source>
        <dbReference type="EMBL" id="KRH45875.1"/>
    </source>
</evidence>
<protein>
    <submittedName>
        <fullName evidence="2 3">Uncharacterized protein</fullName>
    </submittedName>
</protein>
<reference evidence="2" key="3">
    <citation type="submission" date="2018-07" db="EMBL/GenBank/DDBJ databases">
        <title>WGS assembly of Glycine max.</title>
        <authorList>
            <person name="Schmutz J."/>
            <person name="Cannon S."/>
            <person name="Schlueter J."/>
            <person name="Ma J."/>
            <person name="Mitros T."/>
            <person name="Nelson W."/>
            <person name="Hyten D."/>
            <person name="Song Q."/>
            <person name="Thelen J."/>
            <person name="Cheng J."/>
            <person name="Xu D."/>
            <person name="Hellsten U."/>
            <person name="May G."/>
            <person name="Yu Y."/>
            <person name="Sakurai T."/>
            <person name="Umezawa T."/>
            <person name="Bhattacharyya M."/>
            <person name="Sandhu D."/>
            <person name="Valliyodan B."/>
            <person name="Lindquist E."/>
            <person name="Peto M."/>
            <person name="Grant D."/>
            <person name="Shu S."/>
            <person name="Goodstein D."/>
            <person name="Barry K."/>
            <person name="Futrell-Griggs M."/>
            <person name="Abernathy B."/>
            <person name="Du J."/>
            <person name="Tian Z."/>
            <person name="Zhu L."/>
            <person name="Gill N."/>
            <person name="Joshi T."/>
            <person name="Libault M."/>
            <person name="Sethuraman A."/>
            <person name="Zhang X."/>
            <person name="Shinozaki K."/>
            <person name="Nguyen H."/>
            <person name="Wing R."/>
            <person name="Cregan P."/>
            <person name="Specht J."/>
            <person name="Grimwood J."/>
            <person name="Rokhsar D."/>
            <person name="Stacey G."/>
            <person name="Shoemaker R."/>
            <person name="Jackson S."/>
        </authorList>
    </citation>
    <scope>NUCLEOTIDE SEQUENCE</scope>
    <source>
        <tissue evidence="2">Callus</tissue>
    </source>
</reference>
<reference evidence="2 3" key="1">
    <citation type="journal article" date="2010" name="Nature">
        <title>Genome sequence of the palaeopolyploid soybean.</title>
        <authorList>
            <person name="Schmutz J."/>
            <person name="Cannon S.B."/>
            <person name="Schlueter J."/>
            <person name="Ma J."/>
            <person name="Mitros T."/>
            <person name="Nelson W."/>
            <person name="Hyten D.L."/>
            <person name="Song Q."/>
            <person name="Thelen J.J."/>
            <person name="Cheng J."/>
            <person name="Xu D."/>
            <person name="Hellsten U."/>
            <person name="May G.D."/>
            <person name="Yu Y."/>
            <person name="Sakurai T."/>
            <person name="Umezawa T."/>
            <person name="Bhattacharyya M.K."/>
            <person name="Sandhu D."/>
            <person name="Valliyodan B."/>
            <person name="Lindquist E."/>
            <person name="Peto M."/>
            <person name="Grant D."/>
            <person name="Shu S."/>
            <person name="Goodstein D."/>
            <person name="Barry K."/>
            <person name="Futrell-Griggs M."/>
            <person name="Abernathy B."/>
            <person name="Du J."/>
            <person name="Tian Z."/>
            <person name="Zhu L."/>
            <person name="Gill N."/>
            <person name="Joshi T."/>
            <person name="Libault M."/>
            <person name="Sethuraman A."/>
            <person name="Zhang X.-C."/>
            <person name="Shinozaki K."/>
            <person name="Nguyen H.T."/>
            <person name="Wing R.A."/>
            <person name="Cregan P."/>
            <person name="Specht J."/>
            <person name="Grimwood J."/>
            <person name="Rokhsar D."/>
            <person name="Stacey G."/>
            <person name="Shoemaker R.C."/>
            <person name="Jackson S.A."/>
        </authorList>
    </citation>
    <scope>NUCLEOTIDE SEQUENCE</scope>
    <source>
        <strain evidence="3">cv. Williams 82</strain>
        <tissue evidence="2">Callus</tissue>
    </source>
</reference>
<feature type="region of interest" description="Disordered" evidence="1">
    <location>
        <begin position="74"/>
        <end position="94"/>
    </location>
</feature>
<dbReference type="AlphaFoldDB" id="A0A0R0J007"/>
<sequence length="94" mass="10006">MTTSPSAARCGSTTSATPTVPSQTSPPSSVALTFGSLPTRRSPLTTSAPRPPACSTLQDLLGLRNAVLENNYLGEETLNKTKSSNKRENFERPR</sequence>
<dbReference type="EMBL" id="CM000841">
    <property type="protein sequence ID" value="KRH45875.1"/>
    <property type="molecule type" value="Genomic_DNA"/>
</dbReference>
<evidence type="ECO:0000313" key="3">
    <source>
        <dbReference type="EnsemblPlants" id="KRH45875"/>
    </source>
</evidence>
<dbReference type="Gramene" id="KRH45875">
    <property type="protein sequence ID" value="KRH45875"/>
    <property type="gene ID" value="GLYMA_08G298300"/>
</dbReference>
<organism evidence="2">
    <name type="scientific">Glycine max</name>
    <name type="common">Soybean</name>
    <name type="synonym">Glycine hispida</name>
    <dbReference type="NCBI Taxonomy" id="3847"/>
    <lineage>
        <taxon>Eukaryota</taxon>
        <taxon>Viridiplantae</taxon>
        <taxon>Streptophyta</taxon>
        <taxon>Embryophyta</taxon>
        <taxon>Tracheophyta</taxon>
        <taxon>Spermatophyta</taxon>
        <taxon>Magnoliopsida</taxon>
        <taxon>eudicotyledons</taxon>
        <taxon>Gunneridae</taxon>
        <taxon>Pentapetalae</taxon>
        <taxon>rosids</taxon>
        <taxon>fabids</taxon>
        <taxon>Fabales</taxon>
        <taxon>Fabaceae</taxon>
        <taxon>Papilionoideae</taxon>
        <taxon>50 kb inversion clade</taxon>
        <taxon>NPAAA clade</taxon>
        <taxon>indigoferoid/millettioid clade</taxon>
        <taxon>Phaseoleae</taxon>
        <taxon>Glycine</taxon>
        <taxon>Glycine subgen. Soja</taxon>
    </lineage>
</organism>
<proteinExistence type="predicted"/>
<evidence type="ECO:0000256" key="1">
    <source>
        <dbReference type="SAM" id="MobiDB-lite"/>
    </source>
</evidence>
<gene>
    <name evidence="2" type="ORF">GLYMA_08G298300</name>
</gene>
<dbReference type="InParanoid" id="A0A0R0J007"/>
<feature type="region of interest" description="Disordered" evidence="1">
    <location>
        <begin position="1"/>
        <end position="56"/>
    </location>
</feature>
<keyword evidence="4" id="KW-1185">Reference proteome</keyword>
<evidence type="ECO:0000313" key="4">
    <source>
        <dbReference type="Proteomes" id="UP000008827"/>
    </source>
</evidence>
<name>A0A0R0J007_SOYBN</name>
<dbReference type="EnsemblPlants" id="KRH45875">
    <property type="protein sequence ID" value="KRH45875"/>
    <property type="gene ID" value="GLYMA_08G298300"/>
</dbReference>
<reference evidence="3" key="2">
    <citation type="submission" date="2018-02" db="UniProtKB">
        <authorList>
            <consortium name="EnsemblPlants"/>
        </authorList>
    </citation>
    <scope>IDENTIFICATION</scope>
    <source>
        <strain evidence="3">Williams 82</strain>
    </source>
</reference>
<feature type="compositionally biased region" description="Low complexity" evidence="1">
    <location>
        <begin position="12"/>
        <end position="31"/>
    </location>
</feature>